<reference evidence="1" key="1">
    <citation type="submission" date="2022-03" db="EMBL/GenBank/DDBJ databases">
        <authorList>
            <person name="Alioto T."/>
            <person name="Alioto T."/>
            <person name="Gomez Garrido J."/>
        </authorList>
    </citation>
    <scope>NUCLEOTIDE SEQUENCE</scope>
</reference>
<organism evidence="1 2">
    <name type="scientific">Pelobates cultripes</name>
    <name type="common">Western spadefoot toad</name>
    <dbReference type="NCBI Taxonomy" id="61616"/>
    <lineage>
        <taxon>Eukaryota</taxon>
        <taxon>Metazoa</taxon>
        <taxon>Chordata</taxon>
        <taxon>Craniata</taxon>
        <taxon>Vertebrata</taxon>
        <taxon>Euteleostomi</taxon>
        <taxon>Amphibia</taxon>
        <taxon>Batrachia</taxon>
        <taxon>Anura</taxon>
        <taxon>Pelobatoidea</taxon>
        <taxon>Pelobatidae</taxon>
        <taxon>Pelobates</taxon>
    </lineage>
</organism>
<dbReference type="AlphaFoldDB" id="A0AAD1S723"/>
<sequence>MQSVYLRQASPTSFFNAVTSGVLTNTSCCMLVPFKGSICEDLVNDANIMLATCTHILATHKST</sequence>
<keyword evidence="2" id="KW-1185">Reference proteome</keyword>
<protein>
    <submittedName>
        <fullName evidence="1">Uncharacterized protein</fullName>
    </submittedName>
</protein>
<proteinExistence type="predicted"/>
<evidence type="ECO:0000313" key="2">
    <source>
        <dbReference type="Proteomes" id="UP001295444"/>
    </source>
</evidence>
<evidence type="ECO:0000313" key="1">
    <source>
        <dbReference type="EMBL" id="CAH2292771.1"/>
    </source>
</evidence>
<dbReference type="EMBL" id="OW240916">
    <property type="protein sequence ID" value="CAH2292771.1"/>
    <property type="molecule type" value="Genomic_DNA"/>
</dbReference>
<name>A0AAD1S723_PELCU</name>
<gene>
    <name evidence="1" type="ORF">PECUL_23A001869</name>
</gene>
<dbReference type="Proteomes" id="UP001295444">
    <property type="component" value="Chromosome 05"/>
</dbReference>
<accession>A0AAD1S723</accession>